<keyword evidence="3" id="KW-0996">Nickel insertion</keyword>
<dbReference type="HAMAP" id="MF_01384">
    <property type="entry name" value="UreD"/>
    <property type="match status" value="1"/>
</dbReference>
<comment type="subcellular location">
    <subcellularLocation>
        <location evidence="3">Cytoplasm</location>
    </subcellularLocation>
</comment>
<gene>
    <name evidence="3" type="primary">ureD</name>
    <name evidence="4" type="ORF">SM436_26185</name>
</gene>
<dbReference type="EMBL" id="JAXCEH010000019">
    <property type="protein sequence ID" value="MFA1557182.1"/>
    <property type="molecule type" value="Genomic_DNA"/>
</dbReference>
<keyword evidence="5" id="KW-1185">Reference proteome</keyword>
<dbReference type="InterPro" id="IPR002669">
    <property type="entry name" value="UreD"/>
</dbReference>
<dbReference type="PANTHER" id="PTHR33643:SF1">
    <property type="entry name" value="UREASE ACCESSORY PROTEIN D"/>
    <property type="match status" value="1"/>
</dbReference>
<dbReference type="Proteomes" id="UP001569904">
    <property type="component" value="Unassembled WGS sequence"/>
</dbReference>
<accession>A0ABV4R4V4</accession>
<evidence type="ECO:0000256" key="3">
    <source>
        <dbReference type="HAMAP-Rule" id="MF_01384"/>
    </source>
</evidence>
<organism evidence="4 5">
    <name type="scientific">Actinomadura chokoriensis</name>
    <dbReference type="NCBI Taxonomy" id="454156"/>
    <lineage>
        <taxon>Bacteria</taxon>
        <taxon>Bacillati</taxon>
        <taxon>Actinomycetota</taxon>
        <taxon>Actinomycetes</taxon>
        <taxon>Streptosporangiales</taxon>
        <taxon>Thermomonosporaceae</taxon>
        <taxon>Actinomadura</taxon>
    </lineage>
</organism>
<proteinExistence type="inferred from homology"/>
<keyword evidence="2 3" id="KW-0143">Chaperone</keyword>
<comment type="similarity">
    <text evidence="1 3">Belongs to the UreD family.</text>
</comment>
<evidence type="ECO:0000313" key="4">
    <source>
        <dbReference type="EMBL" id="MFA1557182.1"/>
    </source>
</evidence>
<comment type="caution">
    <text evidence="4">The sequence shown here is derived from an EMBL/GenBank/DDBJ whole genome shotgun (WGS) entry which is preliminary data.</text>
</comment>
<dbReference type="RefSeq" id="WP_371943924.1">
    <property type="nucleotide sequence ID" value="NZ_JAXCEH010000019.1"/>
</dbReference>
<dbReference type="Pfam" id="PF01774">
    <property type="entry name" value="UreD"/>
    <property type="match status" value="1"/>
</dbReference>
<reference evidence="4 5" key="1">
    <citation type="submission" date="2023-11" db="EMBL/GenBank/DDBJ databases">
        <title>Actinomadura monticuli sp. nov., isolated from volcanic ash.</title>
        <authorList>
            <person name="Lee S.D."/>
            <person name="Yang H."/>
            <person name="Kim I.S."/>
        </authorList>
    </citation>
    <scope>NUCLEOTIDE SEQUENCE [LARGE SCALE GENOMIC DNA]</scope>
    <source>
        <strain evidence="4 5">DSM 45346</strain>
    </source>
</reference>
<evidence type="ECO:0000313" key="5">
    <source>
        <dbReference type="Proteomes" id="UP001569904"/>
    </source>
</evidence>
<evidence type="ECO:0000256" key="2">
    <source>
        <dbReference type="ARBA" id="ARBA00023186"/>
    </source>
</evidence>
<comment type="function">
    <text evidence="3">Required for maturation of urease via the functional incorporation of the urease nickel metallocenter.</text>
</comment>
<name>A0ABV4R4V4_9ACTN</name>
<dbReference type="PANTHER" id="PTHR33643">
    <property type="entry name" value="UREASE ACCESSORY PROTEIN D"/>
    <property type="match status" value="1"/>
</dbReference>
<protein>
    <recommendedName>
        <fullName evidence="3">Urease accessory protein UreD</fullName>
    </recommendedName>
</protein>
<comment type="subunit">
    <text evidence="3">UreD, UreF and UreG form a complex that acts as a GTP-hydrolysis-dependent molecular chaperone, activating the urease apoprotein by helping to assemble the nickel containing metallocenter of UreC. The UreE protein probably delivers the nickel.</text>
</comment>
<keyword evidence="3" id="KW-0963">Cytoplasm</keyword>
<sequence>MTRHYTAHAAVRADRDAAGRTVLTTLRSDGPYALRATPEAVYLVGAAAGPLGGDRLHLDLDVAAGATLTVRSVASALLLPGGPAGPEGESRASVRATVGSGAHLDLAPEPAVATAGCRHRSVTDLTLAGDATLRWRDELVLGRHGEPAGRYTGRVDVTLGGRPLLRHELRLPDRVLHTSGAVLGDARCTGSVLLVGPGLAKDAYAADGLAVMPLDGPGVLVTALAPDSATLRGRLCHGEKHAGG</sequence>
<evidence type="ECO:0000256" key="1">
    <source>
        <dbReference type="ARBA" id="ARBA00007177"/>
    </source>
</evidence>